<reference evidence="8" key="1">
    <citation type="submission" date="2017-02" db="EMBL/GenBank/DDBJ databases">
        <authorList>
            <person name="Varghese N."/>
            <person name="Submissions S."/>
        </authorList>
    </citation>
    <scope>NUCLEOTIDE SEQUENCE [LARGE SCALE GENOMIC DNA]</scope>
    <source>
        <strain evidence="8">ATCC BAA-34</strain>
    </source>
</reference>
<protein>
    <submittedName>
        <fullName evidence="7">ATP-dependent helicase HrpB</fullName>
    </submittedName>
</protein>
<dbReference type="EMBL" id="FUWR01000023">
    <property type="protein sequence ID" value="SKA18196.1"/>
    <property type="molecule type" value="Genomic_DNA"/>
</dbReference>
<dbReference type="InterPro" id="IPR007502">
    <property type="entry name" value="Helicase-assoc_dom"/>
</dbReference>
<dbReference type="NCBIfam" id="TIGR01970">
    <property type="entry name" value="DEAH_box_HrpB"/>
    <property type="match status" value="1"/>
</dbReference>
<dbReference type="InterPro" id="IPR048333">
    <property type="entry name" value="HA2_WH"/>
</dbReference>
<evidence type="ECO:0000256" key="1">
    <source>
        <dbReference type="ARBA" id="ARBA00022741"/>
    </source>
</evidence>
<dbReference type="InterPro" id="IPR011545">
    <property type="entry name" value="DEAD/DEAH_box_helicase_dom"/>
</dbReference>
<dbReference type="SMART" id="SM00490">
    <property type="entry name" value="HELICc"/>
    <property type="match status" value="1"/>
</dbReference>
<dbReference type="PROSITE" id="PS51194">
    <property type="entry name" value="HELICASE_CTER"/>
    <property type="match status" value="1"/>
</dbReference>
<dbReference type="Gene3D" id="1.20.120.1080">
    <property type="match status" value="1"/>
</dbReference>
<dbReference type="SMART" id="SM00847">
    <property type="entry name" value="HA2"/>
    <property type="match status" value="1"/>
</dbReference>
<dbReference type="PIRSF" id="PIRSF005496">
    <property type="entry name" value="ATP_hel_hrpB"/>
    <property type="match status" value="1"/>
</dbReference>
<dbReference type="PROSITE" id="PS51192">
    <property type="entry name" value="HELICASE_ATP_BIND_1"/>
    <property type="match status" value="1"/>
</dbReference>
<dbReference type="Pfam" id="PF04408">
    <property type="entry name" value="WHD_HA2"/>
    <property type="match status" value="1"/>
</dbReference>
<keyword evidence="2" id="KW-0378">Hydrolase</keyword>
<accession>A0A1T4RQU7</accession>
<dbReference type="InterPro" id="IPR014001">
    <property type="entry name" value="Helicase_ATP-bd"/>
</dbReference>
<dbReference type="InterPro" id="IPR049614">
    <property type="entry name" value="HrpB_DEXH"/>
</dbReference>
<dbReference type="GO" id="GO:0005524">
    <property type="term" value="F:ATP binding"/>
    <property type="evidence" value="ECO:0007669"/>
    <property type="project" value="UniProtKB-KW"/>
</dbReference>
<dbReference type="PANTHER" id="PTHR43519:SF1">
    <property type="entry name" value="ATP-DEPENDENT RNA HELICASE HRPB"/>
    <property type="match status" value="1"/>
</dbReference>
<keyword evidence="1" id="KW-0547">Nucleotide-binding</keyword>
<dbReference type="SMART" id="SM00487">
    <property type="entry name" value="DEXDc"/>
    <property type="match status" value="1"/>
</dbReference>
<dbReference type="CDD" id="cd17990">
    <property type="entry name" value="DEXHc_HrpB"/>
    <property type="match status" value="1"/>
</dbReference>
<dbReference type="GO" id="GO:0004386">
    <property type="term" value="F:helicase activity"/>
    <property type="evidence" value="ECO:0007669"/>
    <property type="project" value="UniProtKB-KW"/>
</dbReference>
<evidence type="ECO:0000256" key="4">
    <source>
        <dbReference type="ARBA" id="ARBA00022840"/>
    </source>
</evidence>
<dbReference type="Pfam" id="PF00271">
    <property type="entry name" value="Helicase_C"/>
    <property type="match status" value="1"/>
</dbReference>
<keyword evidence="8" id="KW-1185">Reference proteome</keyword>
<evidence type="ECO:0000313" key="7">
    <source>
        <dbReference type="EMBL" id="SKA18196.1"/>
    </source>
</evidence>
<dbReference type="Gene3D" id="3.40.50.300">
    <property type="entry name" value="P-loop containing nucleotide triphosphate hydrolases"/>
    <property type="match status" value="2"/>
</dbReference>
<dbReference type="InterPro" id="IPR001650">
    <property type="entry name" value="Helicase_C-like"/>
</dbReference>
<name>A0A1T4RQU7_9BACT</name>
<evidence type="ECO:0000259" key="5">
    <source>
        <dbReference type="PROSITE" id="PS51192"/>
    </source>
</evidence>
<dbReference type="Proteomes" id="UP000190102">
    <property type="component" value="Unassembled WGS sequence"/>
</dbReference>
<organism evidence="7 8">
    <name type="scientific">Trichlorobacter thiogenes</name>
    <dbReference type="NCBI Taxonomy" id="115783"/>
    <lineage>
        <taxon>Bacteria</taxon>
        <taxon>Pseudomonadati</taxon>
        <taxon>Thermodesulfobacteriota</taxon>
        <taxon>Desulfuromonadia</taxon>
        <taxon>Geobacterales</taxon>
        <taxon>Geobacteraceae</taxon>
        <taxon>Trichlorobacter</taxon>
    </lineage>
</organism>
<evidence type="ECO:0000256" key="2">
    <source>
        <dbReference type="ARBA" id="ARBA00022801"/>
    </source>
</evidence>
<keyword evidence="4" id="KW-0067">ATP-binding</keyword>
<feature type="domain" description="Helicase ATP-binding" evidence="5">
    <location>
        <begin position="14"/>
        <end position="161"/>
    </location>
</feature>
<dbReference type="InterPro" id="IPR010225">
    <property type="entry name" value="HrpB"/>
</dbReference>
<evidence type="ECO:0000259" key="6">
    <source>
        <dbReference type="PROSITE" id="PS51194"/>
    </source>
</evidence>
<dbReference type="SUPFAM" id="SSF52540">
    <property type="entry name" value="P-loop containing nucleoside triphosphate hydrolases"/>
    <property type="match status" value="1"/>
</dbReference>
<dbReference type="GO" id="GO:0016787">
    <property type="term" value="F:hydrolase activity"/>
    <property type="evidence" value="ECO:0007669"/>
    <property type="project" value="UniProtKB-KW"/>
</dbReference>
<dbReference type="PANTHER" id="PTHR43519">
    <property type="entry name" value="ATP-DEPENDENT RNA HELICASE HRPB"/>
    <property type="match status" value="1"/>
</dbReference>
<dbReference type="CDD" id="cd18791">
    <property type="entry name" value="SF2_C_RHA"/>
    <property type="match status" value="1"/>
</dbReference>
<dbReference type="RefSeq" id="WP_167370398.1">
    <property type="nucleotide sequence ID" value="NZ_FUWR01000023.1"/>
</dbReference>
<dbReference type="InterPro" id="IPR013689">
    <property type="entry name" value="RNA_helicase_ATP-dep_HrpB_C"/>
</dbReference>
<dbReference type="InterPro" id="IPR027417">
    <property type="entry name" value="P-loop_NTPase"/>
</dbReference>
<feature type="domain" description="Helicase C-terminal" evidence="6">
    <location>
        <begin position="193"/>
        <end position="365"/>
    </location>
</feature>
<dbReference type="STRING" id="115783.SAMN02745119_03016"/>
<dbReference type="Pfam" id="PF00270">
    <property type="entry name" value="DEAD"/>
    <property type="match status" value="1"/>
</dbReference>
<dbReference type="AlphaFoldDB" id="A0A1T4RQU7"/>
<gene>
    <name evidence="7" type="ORF">SAMN02745119_03016</name>
</gene>
<dbReference type="FunFam" id="3.40.50.300:FF:002125">
    <property type="entry name" value="ATP-dependent helicase HrpB"/>
    <property type="match status" value="1"/>
</dbReference>
<proteinExistence type="predicted"/>
<evidence type="ECO:0000313" key="8">
    <source>
        <dbReference type="Proteomes" id="UP000190102"/>
    </source>
</evidence>
<keyword evidence="3 7" id="KW-0347">Helicase</keyword>
<dbReference type="GO" id="GO:0003676">
    <property type="term" value="F:nucleic acid binding"/>
    <property type="evidence" value="ECO:0007669"/>
    <property type="project" value="InterPro"/>
</dbReference>
<sequence>MIDLPITQILPELLATLQTTTNVVLSAAPGAGKTTRVPLELLTIIPAEAGRIIMLEPRRIAAASAARYMAQSLGEQVGQTVGYTIRFESKVSNATRIEVVTEGVLTRRIQNDPELFGVACVIFDEFHERSIQADLGLALCLETQAALRPDLKLLVMSATLDCGPIARLLGDAPVVVSQGQAFPVQVIYPAVSDTQSLTRQMAAIIKTALTEEAGDLLAFLPGTGEIRAVERELAGLSSAVVCPLYGDLPFEKQQQAILPGPQRRVVLATNIAETSLTIEGVRIVVDSGLTRRLQLDPATGLERLVTVRAAKASADQRTGRAGRTAPGVCYRLYSQQTYQAMTPFTPPELMTADLAPLLLELAAWGVTDPASLAWLDQPPAVHLATAQELLQMLGALDAQGTITALGRRMVQLPLHPRLARLLLSAQEQGQAVTGCYLAAQLSNRSTAFRAIEQTAQQLLRLVGEKPQKCPAVDLDMLHNTPEMAVAAWPDRIAMLRQGGEGKYLLASGRGAVLSAKAGCTGAAFLVALQVDGGEGADGLIHQAVGLTEEQLRQAAGHLITKQRQVTWDGAAGRVAAAEQERICAVVLASRQIQADDSEAIPLLLEQVKRNGIGCLGWNDQSRQLQARVGLAARLLSEDGWPDISDAALLNTVEIWLGPHLSGIRSQQGVQQLSVLHLLQEVVGWNLLQSLDTVAPTYLTIPSGRKVALDYTDQEGPVLSVKLQELFGLATSPTVCKGRRAVLVHLLSPAGRPVAVTRDLKGFWERSYLEVRKELRGRYPKHPWPDDPWNAVATHKTKKAFERS</sequence>
<evidence type="ECO:0000256" key="3">
    <source>
        <dbReference type="ARBA" id="ARBA00022806"/>
    </source>
</evidence>
<dbReference type="Pfam" id="PF08482">
    <property type="entry name" value="HrpB_C"/>
    <property type="match status" value="1"/>
</dbReference>